<evidence type="ECO:0000313" key="1">
    <source>
        <dbReference type="EMBL" id="SVC65402.1"/>
    </source>
</evidence>
<organism evidence="1">
    <name type="scientific">marine metagenome</name>
    <dbReference type="NCBI Taxonomy" id="408172"/>
    <lineage>
        <taxon>unclassified sequences</taxon>
        <taxon>metagenomes</taxon>
        <taxon>ecological metagenomes</taxon>
    </lineage>
</organism>
<dbReference type="Gene3D" id="2.60.120.620">
    <property type="entry name" value="q2cbj1_9rhob like domain"/>
    <property type="match status" value="1"/>
</dbReference>
<sequence>MGIFKTEVETPEHIQYWESLKPEEEDTSNHPFHKFTKIDHKWTTPFLEMNAMLPEKMRKDLCKVLEAKELNMADIEKKEPEFHSMAKAKGFYATTHYNLFDEKDMNEFPNEKESILAFEQIACQQIRYYIRYGWGIQQADDMTIEGRCFGNVQQDSSVGGTRTYPHYHQDINGVLVTYLKMGDDDIDIADQIKVGQKQSARNGTHQVLFQDPRPAISYPYWEKVYSVSPRVGLTIIHPNYVWHETNPWLGIGTR</sequence>
<protein>
    <submittedName>
        <fullName evidence="1">Uncharacterized protein</fullName>
    </submittedName>
</protein>
<dbReference type="AlphaFoldDB" id="A0A382P0E5"/>
<proteinExistence type="predicted"/>
<dbReference type="EMBL" id="UINC01103204">
    <property type="protein sequence ID" value="SVC65402.1"/>
    <property type="molecule type" value="Genomic_DNA"/>
</dbReference>
<reference evidence="1" key="1">
    <citation type="submission" date="2018-05" db="EMBL/GenBank/DDBJ databases">
        <authorList>
            <person name="Lanie J.A."/>
            <person name="Ng W.-L."/>
            <person name="Kazmierczak K.M."/>
            <person name="Andrzejewski T.M."/>
            <person name="Davidsen T.M."/>
            <person name="Wayne K.J."/>
            <person name="Tettelin H."/>
            <person name="Glass J.I."/>
            <person name="Rusch D."/>
            <person name="Podicherti R."/>
            <person name="Tsui H.-C.T."/>
            <person name="Winkler M.E."/>
        </authorList>
    </citation>
    <scope>NUCLEOTIDE SEQUENCE</scope>
</reference>
<name>A0A382P0E5_9ZZZZ</name>
<feature type="non-terminal residue" evidence="1">
    <location>
        <position position="254"/>
    </location>
</feature>
<gene>
    <name evidence="1" type="ORF">METZ01_LOCUS318256</name>
</gene>
<accession>A0A382P0E5</accession>